<dbReference type="PANTHER" id="PTHR32440:SF0">
    <property type="entry name" value="PHOSPHATASE DCR2-RELATED"/>
    <property type="match status" value="1"/>
</dbReference>
<dbReference type="InterPro" id="IPR004843">
    <property type="entry name" value="Calcineurin-like_PHP"/>
</dbReference>
<dbReference type="AlphaFoldDB" id="Q97HP8"/>
<dbReference type="PIR" id="G97141">
    <property type="entry name" value="G97141"/>
</dbReference>
<dbReference type="SUPFAM" id="SSF56300">
    <property type="entry name" value="Metallo-dependent phosphatases"/>
    <property type="match status" value="1"/>
</dbReference>
<dbReference type="GeneID" id="44998451"/>
<dbReference type="eggNOG" id="COG1409">
    <property type="taxonomic scope" value="Bacteria"/>
</dbReference>
<dbReference type="GO" id="GO:0005737">
    <property type="term" value="C:cytoplasm"/>
    <property type="evidence" value="ECO:0007669"/>
    <property type="project" value="TreeGrafter"/>
</dbReference>
<dbReference type="KEGG" id="cac:CA_C1961"/>
<dbReference type="PANTHER" id="PTHR32440">
    <property type="entry name" value="PHOSPHATASE DCR2-RELATED-RELATED"/>
    <property type="match status" value="1"/>
</dbReference>
<name>Q97HP8_CLOAB</name>
<organism evidence="2 3">
    <name type="scientific">Clostridium acetobutylicum (strain ATCC 824 / DSM 792 / JCM 1419 / IAM 19013 / LMG 5710 / NBRC 13948 / NRRL B-527 / VKM B-1787 / 2291 / W)</name>
    <dbReference type="NCBI Taxonomy" id="272562"/>
    <lineage>
        <taxon>Bacteria</taxon>
        <taxon>Bacillati</taxon>
        <taxon>Bacillota</taxon>
        <taxon>Clostridia</taxon>
        <taxon>Eubacteriales</taxon>
        <taxon>Clostridiaceae</taxon>
        <taxon>Clostridium</taxon>
    </lineage>
</organism>
<dbReference type="OrthoDB" id="9816081at2"/>
<dbReference type="InterPro" id="IPR011230">
    <property type="entry name" value="PAP14/16/28/29"/>
</dbReference>
<accession>Q97HP8</accession>
<evidence type="ECO:0000313" key="3">
    <source>
        <dbReference type="Proteomes" id="UP000000814"/>
    </source>
</evidence>
<dbReference type="STRING" id="272562.CA_C1961"/>
<dbReference type="Proteomes" id="UP000000814">
    <property type="component" value="Chromosome"/>
</dbReference>
<dbReference type="HOGENOM" id="CLU_019692_0_1_9"/>
<gene>
    <name evidence="2" type="ordered locus">CA_C1961</name>
</gene>
<evidence type="ECO:0000313" key="2">
    <source>
        <dbReference type="EMBL" id="AAK79922.1"/>
    </source>
</evidence>
<sequence length="324" mass="38258">MKVKKRVIKTNVVLFFEFIFLLNMISGADFLQNKKLKFDNCGKFKIVQFADLHQNDCINLKTVHFMEKVMDYEKPDFVILTGDNIDGRYCMDITYEKAIESVVRPIEERRIPWAAVLGNHDTESLQVERKNMIKNYMKYKYNMNKITDDGIQFNLLVMDSENKNPIFNMYMLDSGSYSKKGGYGCIEPYEVKWYKKTVTDLKKKYGHIVPAFMFFHIPIIQYNEAWENEKLCGEKREKICHQSTDNGLFKEMQKEKDVKAIFVGHDHTNNFIGRNKGIIMGYGRCTGYDTYDASNYERGARVIYLDEDNINKFKTWERLDKDFK</sequence>
<feature type="domain" description="Calcineurin-like phosphoesterase" evidence="1">
    <location>
        <begin position="44"/>
        <end position="268"/>
    </location>
</feature>
<dbReference type="EMBL" id="AE001437">
    <property type="protein sequence ID" value="AAK79922.1"/>
    <property type="molecule type" value="Genomic_DNA"/>
</dbReference>
<dbReference type="PATRIC" id="fig|272562.8.peg.2169"/>
<evidence type="ECO:0000259" key="1">
    <source>
        <dbReference type="Pfam" id="PF00149"/>
    </source>
</evidence>
<dbReference type="GO" id="GO:0016788">
    <property type="term" value="F:hydrolase activity, acting on ester bonds"/>
    <property type="evidence" value="ECO:0007669"/>
    <property type="project" value="TreeGrafter"/>
</dbReference>
<dbReference type="RefSeq" id="WP_010965263.1">
    <property type="nucleotide sequence ID" value="NC_003030.1"/>
</dbReference>
<dbReference type="InterPro" id="IPR029052">
    <property type="entry name" value="Metallo-depent_PP-like"/>
</dbReference>
<proteinExistence type="predicted"/>
<protein>
    <submittedName>
        <fullName evidence="2">Predicted phosphohydrolases, Icc family</fullName>
    </submittedName>
</protein>
<dbReference type="CDD" id="cd07383">
    <property type="entry name" value="MPP_Dcr2"/>
    <property type="match status" value="1"/>
</dbReference>
<dbReference type="Gene3D" id="3.60.21.10">
    <property type="match status" value="1"/>
</dbReference>
<reference evidence="2 3" key="1">
    <citation type="journal article" date="2001" name="J. Bacteriol.">
        <title>Genome sequence and comparative analysis of the solvent-producing bacterium Clostridium acetobutylicum.</title>
        <authorList>
            <person name="Nolling J."/>
            <person name="Breton G."/>
            <person name="Omelchenko M.V."/>
            <person name="Makarova K.S."/>
            <person name="Zeng Q."/>
            <person name="Gibson R."/>
            <person name="Lee H.M."/>
            <person name="Dubois J."/>
            <person name="Qiu D."/>
            <person name="Hitti J."/>
            <person name="Wolf Y.I."/>
            <person name="Tatusov R.L."/>
            <person name="Sabathe F."/>
            <person name="Doucette-Stamm L."/>
            <person name="Soucaille P."/>
            <person name="Daly M.J."/>
            <person name="Bennett G.N."/>
            <person name="Koonin E.V."/>
            <person name="Smith D.R."/>
        </authorList>
    </citation>
    <scope>NUCLEOTIDE SEQUENCE [LARGE SCALE GENOMIC DNA]</scope>
    <source>
        <strain evidence="3">ATCC 824 / DSM 792 / JCM 1419 / LMG 5710 / VKM B-1787</strain>
    </source>
</reference>
<keyword evidence="3" id="KW-1185">Reference proteome</keyword>
<dbReference type="PIRSF" id="PIRSF030250">
    <property type="entry name" value="Ptase_At2g46880"/>
    <property type="match status" value="1"/>
</dbReference>
<dbReference type="Pfam" id="PF00149">
    <property type="entry name" value="Metallophos"/>
    <property type="match status" value="1"/>
</dbReference>